<protein>
    <submittedName>
        <fullName evidence="1">2681_t:CDS:1</fullName>
    </submittedName>
</protein>
<evidence type="ECO:0000313" key="1">
    <source>
        <dbReference type="EMBL" id="CAG8585650.1"/>
    </source>
</evidence>
<accession>A0ACA9MDM8</accession>
<proteinExistence type="predicted"/>
<sequence>MARHPTETKNQSLVTGFSPPLLMTVMSRRATHPYCDSIDSIAQKNMLTVRGERVDEDDDLPSIGNPHDLWVVPKKILDFKEDINKMRSTT</sequence>
<gene>
    <name evidence="1" type="ORF">ACOLOM_LOCUS6127</name>
</gene>
<evidence type="ECO:0000313" key="2">
    <source>
        <dbReference type="Proteomes" id="UP000789525"/>
    </source>
</evidence>
<keyword evidence="2" id="KW-1185">Reference proteome</keyword>
<dbReference type="EMBL" id="CAJVPT010012229">
    <property type="protein sequence ID" value="CAG8585650.1"/>
    <property type="molecule type" value="Genomic_DNA"/>
</dbReference>
<reference evidence="1" key="1">
    <citation type="submission" date="2021-06" db="EMBL/GenBank/DDBJ databases">
        <authorList>
            <person name="Kallberg Y."/>
            <person name="Tangrot J."/>
            <person name="Rosling A."/>
        </authorList>
    </citation>
    <scope>NUCLEOTIDE SEQUENCE</scope>
    <source>
        <strain evidence="1">CL356</strain>
    </source>
</reference>
<comment type="caution">
    <text evidence="1">The sequence shown here is derived from an EMBL/GenBank/DDBJ whole genome shotgun (WGS) entry which is preliminary data.</text>
</comment>
<organism evidence="1 2">
    <name type="scientific">Acaulospora colombiana</name>
    <dbReference type="NCBI Taxonomy" id="27376"/>
    <lineage>
        <taxon>Eukaryota</taxon>
        <taxon>Fungi</taxon>
        <taxon>Fungi incertae sedis</taxon>
        <taxon>Mucoromycota</taxon>
        <taxon>Glomeromycotina</taxon>
        <taxon>Glomeromycetes</taxon>
        <taxon>Diversisporales</taxon>
        <taxon>Acaulosporaceae</taxon>
        <taxon>Acaulospora</taxon>
    </lineage>
</organism>
<dbReference type="Proteomes" id="UP000789525">
    <property type="component" value="Unassembled WGS sequence"/>
</dbReference>
<name>A0ACA9MDM8_9GLOM</name>